<accession>A0ABS9DII7</accession>
<sequence length="89" mass="9461">MNTWNTTAIELVAEPGLIYAHATAEGVVVHRSRLVRDTDPAFAPVAAELASGGYELAERVELTPDHPDALVGGSVTEFYAKVGPEDLGR</sequence>
<feature type="domain" description="PGM1 C-terminal" evidence="1">
    <location>
        <begin position="8"/>
        <end position="49"/>
    </location>
</feature>
<gene>
    <name evidence="2" type="ORF">L1892_08370</name>
</gene>
<protein>
    <submittedName>
        <fullName evidence="2">Peptide ligase PGM1-related protein</fullName>
    </submittedName>
</protein>
<dbReference type="Proteomes" id="UP001108089">
    <property type="component" value="Unassembled WGS sequence"/>
</dbReference>
<dbReference type="RefSeq" id="WP_235723134.1">
    <property type="nucleotide sequence ID" value="NZ_JAKGCU010000005.1"/>
</dbReference>
<organism evidence="2 3">
    <name type="scientific">Gordonia tangerina</name>
    <dbReference type="NCBI Taxonomy" id="2911060"/>
    <lineage>
        <taxon>Bacteria</taxon>
        <taxon>Bacillati</taxon>
        <taxon>Actinomycetota</taxon>
        <taxon>Actinomycetes</taxon>
        <taxon>Mycobacteriales</taxon>
        <taxon>Gordoniaceae</taxon>
        <taxon>Gordonia</taxon>
    </lineage>
</organism>
<reference evidence="2" key="1">
    <citation type="submission" date="2022-01" db="EMBL/GenBank/DDBJ databases">
        <title>Gordonia xiamenensis sp. nov., isolated from surface seawater in Xiamen.</title>
        <authorList>
            <person name="He Y.F."/>
        </authorList>
    </citation>
    <scope>NUCLEOTIDE SEQUENCE</scope>
    <source>
        <strain evidence="2">GW1C4-4</strain>
    </source>
</reference>
<dbReference type="Pfam" id="PF18105">
    <property type="entry name" value="PGM1_C"/>
    <property type="match status" value="1"/>
</dbReference>
<keyword evidence="3" id="KW-1185">Reference proteome</keyword>
<proteinExistence type="predicted"/>
<evidence type="ECO:0000259" key="1">
    <source>
        <dbReference type="Pfam" id="PF18105"/>
    </source>
</evidence>
<dbReference type="EMBL" id="JAKGCU010000005">
    <property type="protein sequence ID" value="MCF3938392.1"/>
    <property type="molecule type" value="Genomic_DNA"/>
</dbReference>
<keyword evidence="2" id="KW-0436">Ligase</keyword>
<dbReference type="GO" id="GO:0016874">
    <property type="term" value="F:ligase activity"/>
    <property type="evidence" value="ECO:0007669"/>
    <property type="project" value="UniProtKB-KW"/>
</dbReference>
<evidence type="ECO:0000313" key="2">
    <source>
        <dbReference type="EMBL" id="MCF3938392.1"/>
    </source>
</evidence>
<dbReference type="InterPro" id="IPR041356">
    <property type="entry name" value="PGM1_C"/>
</dbReference>
<name>A0ABS9DII7_9ACTN</name>
<evidence type="ECO:0000313" key="3">
    <source>
        <dbReference type="Proteomes" id="UP001108089"/>
    </source>
</evidence>
<comment type="caution">
    <text evidence="2">The sequence shown here is derived from an EMBL/GenBank/DDBJ whole genome shotgun (WGS) entry which is preliminary data.</text>
</comment>